<keyword evidence="2" id="KW-0472">Membrane</keyword>
<reference evidence="4" key="1">
    <citation type="submission" date="2024-07" db="EMBL/GenBank/DDBJ databases">
        <title>Two chromosome-level genome assemblies of Korean endemic species Abeliophyllum distichum and Forsythia ovata (Oleaceae).</title>
        <authorList>
            <person name="Jang H."/>
        </authorList>
    </citation>
    <scope>NUCLEOTIDE SEQUENCE [LARGE SCALE GENOMIC DNA]</scope>
</reference>
<comment type="caution">
    <text evidence="3">The sequence shown here is derived from an EMBL/GenBank/DDBJ whole genome shotgun (WGS) entry which is preliminary data.</text>
</comment>
<accession>A0ABD1Q1I8</accession>
<organism evidence="3 4">
    <name type="scientific">Abeliophyllum distichum</name>
    <dbReference type="NCBI Taxonomy" id="126358"/>
    <lineage>
        <taxon>Eukaryota</taxon>
        <taxon>Viridiplantae</taxon>
        <taxon>Streptophyta</taxon>
        <taxon>Embryophyta</taxon>
        <taxon>Tracheophyta</taxon>
        <taxon>Spermatophyta</taxon>
        <taxon>Magnoliopsida</taxon>
        <taxon>eudicotyledons</taxon>
        <taxon>Gunneridae</taxon>
        <taxon>Pentapetalae</taxon>
        <taxon>asterids</taxon>
        <taxon>lamiids</taxon>
        <taxon>Lamiales</taxon>
        <taxon>Oleaceae</taxon>
        <taxon>Forsythieae</taxon>
        <taxon>Abeliophyllum</taxon>
    </lineage>
</organism>
<dbReference type="Proteomes" id="UP001604336">
    <property type="component" value="Unassembled WGS sequence"/>
</dbReference>
<evidence type="ECO:0000256" key="2">
    <source>
        <dbReference type="SAM" id="Phobius"/>
    </source>
</evidence>
<evidence type="ECO:0000313" key="3">
    <source>
        <dbReference type="EMBL" id="KAL2470058.1"/>
    </source>
</evidence>
<name>A0ABD1Q1I8_9LAMI</name>
<dbReference type="PANTHER" id="PTHR33645">
    <property type="entry name" value="AMINOPEPTIDASE (DUF3754)"/>
    <property type="match status" value="1"/>
</dbReference>
<dbReference type="Pfam" id="PF12576">
    <property type="entry name" value="DUF3754"/>
    <property type="match status" value="1"/>
</dbReference>
<evidence type="ECO:0000256" key="1">
    <source>
        <dbReference type="SAM" id="MobiDB-lite"/>
    </source>
</evidence>
<keyword evidence="2" id="KW-0812">Transmembrane</keyword>
<feature type="transmembrane region" description="Helical" evidence="2">
    <location>
        <begin position="586"/>
        <end position="605"/>
    </location>
</feature>
<keyword evidence="4" id="KW-1185">Reference proteome</keyword>
<gene>
    <name evidence="3" type="ORF">Adt_38194</name>
</gene>
<proteinExistence type="predicted"/>
<protein>
    <submittedName>
        <fullName evidence="3">Uncharacterized protein</fullName>
    </submittedName>
</protein>
<dbReference type="EMBL" id="JBFOLK010000012">
    <property type="protein sequence ID" value="KAL2470058.1"/>
    <property type="molecule type" value="Genomic_DNA"/>
</dbReference>
<dbReference type="PANTHER" id="PTHR33645:SF2">
    <property type="entry name" value="FAMILY PROTEIN, PUTATIVE (DUF3754)-RELATED"/>
    <property type="match status" value="1"/>
</dbReference>
<dbReference type="InterPro" id="IPR022227">
    <property type="entry name" value="DUF3754"/>
</dbReference>
<dbReference type="AlphaFoldDB" id="A0ABD1Q1I8"/>
<evidence type="ECO:0000313" key="4">
    <source>
        <dbReference type="Proteomes" id="UP001604336"/>
    </source>
</evidence>
<feature type="region of interest" description="Disordered" evidence="1">
    <location>
        <begin position="46"/>
        <end position="95"/>
    </location>
</feature>
<sequence length="735" mass="83052">MLVPLQITRSFSAVSSSSSSYSSSNQCHVFRKTAPIHIAYCGSTAQEARPELQRSQNSPPPPPPATTSDDKSPYPNGAADSLKTKNVNGRGGSGIEVRRQRHISVSKSELLDAIVSAMFSSQEEAREFLHLSECLDMILHAEHKSILEEMRSEFDLSLSTKSKGVGVDDFSGLERNFVANGKGSDTVMNKSVKSENIDKENKDEANIQMPTPFNFTLDLSFLLGSSSKTVERNPIKASRFAVPIHFQHAFLQLLYNAEFEELSPRDLMLASALTTDYLLTLPINVDWKRSSESGAIIFRRGYATERQKGLLIVEKLDYLQSKLLQNFFFLIAKPLGRVGVWMNEVLKNISQKQDTGVLAKNIKLWLKELTLFQQPFSLDEQRLDNLVEADLRSNDFPIWLAAERAVTRYEGILSAVGPRERLLRKFLMWIGLVPSTPEQAFDLNSDSTNSESHLRPNFLSRITLSDIWKPASPKYCGNDFWKMLRTGVSILFSQSILQEPTFQELILLYTEEIGERETEDKAEILSLQMKIYEKIPIPDLPVVFPHKKLSFRILDTVRLDVATTLGLLAFFINYKFENILSSPSAILLDVIAVSALVIYVTRVLLGYKQTRDRYQLLVNETLYEKTVASGFGSIHFLLDASEQQQYKEAILAYAMLLKAESSQVTDTRAIRDKCERFIYNVFQGKVEMPIDKAIKTLVRLGLVIEKVVDEQIVLQAIPCRRACVILQNCWNSLLC</sequence>
<keyword evidence="2" id="KW-1133">Transmembrane helix</keyword>